<evidence type="ECO:0000259" key="2">
    <source>
        <dbReference type="PROSITE" id="PS50943"/>
    </source>
</evidence>
<dbReference type="CDD" id="cd00093">
    <property type="entry name" value="HTH_XRE"/>
    <property type="match status" value="1"/>
</dbReference>
<dbReference type="SMART" id="SM00530">
    <property type="entry name" value="HTH_XRE"/>
    <property type="match status" value="1"/>
</dbReference>
<feature type="domain" description="HTH cro/C1-type" evidence="2">
    <location>
        <begin position="15"/>
        <end position="69"/>
    </location>
</feature>
<dbReference type="GO" id="GO:0003677">
    <property type="term" value="F:DNA binding"/>
    <property type="evidence" value="ECO:0007669"/>
    <property type="project" value="UniProtKB-KW"/>
</dbReference>
<dbReference type="InterPro" id="IPR010982">
    <property type="entry name" value="Lambda_DNA-bd_dom_sf"/>
</dbReference>
<dbReference type="Proteomes" id="UP000824037">
    <property type="component" value="Unassembled WGS sequence"/>
</dbReference>
<sequence>MADEHTDPVTLGKRIRHFRGRAGLTLAQLAASVSTTAGQLSHIENGRREPRLSLLQAIAGELSTSAAELLEPAPPPDRRAALEIELHRAQASPLFAALGAPAVRPTRTLPLPVLESLVALHRELARRAAEAIATPEEARRANTQMRLDMRARGNYLPEIEELGEEVIRKAGYTSGALTHSTVSTLARSLGFEIIHVPDLPHSTRTVTDLENGRIYLPPASIPGGHGLRSLALQAIGHRLLGHTQPAGYADFLYQRVEIAYFAATCLIPRSAALDYLLPRQRAKDLAIEDFRDAFGVTHDFAALRLTNLATSHLDMPVHYLRVGEDGALYKGYENDGVALPSDVTGAIEGQPVCRQWAARAAFARRTRTTEFHQYTDTPEGTFWCSTQTGSTSSGEFTITVGVPFAHAKWFRGRETKRRATSTCPDEGCCRRPEEALSQRWQQASWPSAVSHAQILGPLPSGRFPGVDDTEVYQFLEANAPTEPN</sequence>
<comment type="caution">
    <text evidence="3">The sequence shown here is derived from an EMBL/GenBank/DDBJ whole genome shotgun (WGS) entry which is preliminary data.</text>
</comment>
<evidence type="ECO:0000313" key="4">
    <source>
        <dbReference type="Proteomes" id="UP000824037"/>
    </source>
</evidence>
<organism evidence="3 4">
    <name type="scientific">Candidatus Ruania gallistercoris</name>
    <dbReference type="NCBI Taxonomy" id="2838746"/>
    <lineage>
        <taxon>Bacteria</taxon>
        <taxon>Bacillati</taxon>
        <taxon>Actinomycetota</taxon>
        <taxon>Actinomycetes</taxon>
        <taxon>Micrococcales</taxon>
        <taxon>Ruaniaceae</taxon>
        <taxon>Ruania</taxon>
    </lineage>
</organism>
<dbReference type="AlphaFoldDB" id="A0A9D2J3J1"/>
<keyword evidence="1" id="KW-0238">DNA-binding</keyword>
<dbReference type="EMBL" id="DXBY01000067">
    <property type="protein sequence ID" value="HIZ34957.1"/>
    <property type="molecule type" value="Genomic_DNA"/>
</dbReference>
<dbReference type="PANTHER" id="PTHR46797">
    <property type="entry name" value="HTH-TYPE TRANSCRIPTIONAL REGULATOR"/>
    <property type="match status" value="1"/>
</dbReference>
<accession>A0A9D2J3J1</accession>
<dbReference type="PANTHER" id="PTHR46797:SF1">
    <property type="entry name" value="METHYLPHOSPHONATE SYNTHASE"/>
    <property type="match status" value="1"/>
</dbReference>
<dbReference type="Pfam" id="PF13560">
    <property type="entry name" value="HTH_31"/>
    <property type="match status" value="1"/>
</dbReference>
<gene>
    <name evidence="3" type="ORF">H9815_04200</name>
</gene>
<reference evidence="3" key="2">
    <citation type="submission" date="2021-04" db="EMBL/GenBank/DDBJ databases">
        <authorList>
            <person name="Gilroy R."/>
        </authorList>
    </citation>
    <scope>NUCLEOTIDE SEQUENCE</scope>
    <source>
        <strain evidence="3">ChiGjej4B4-7305</strain>
    </source>
</reference>
<reference evidence="3" key="1">
    <citation type="journal article" date="2021" name="PeerJ">
        <title>Extensive microbial diversity within the chicken gut microbiome revealed by metagenomics and culture.</title>
        <authorList>
            <person name="Gilroy R."/>
            <person name="Ravi A."/>
            <person name="Getino M."/>
            <person name="Pursley I."/>
            <person name="Horton D.L."/>
            <person name="Alikhan N.F."/>
            <person name="Baker D."/>
            <person name="Gharbi K."/>
            <person name="Hall N."/>
            <person name="Watson M."/>
            <person name="Adriaenssens E.M."/>
            <person name="Foster-Nyarko E."/>
            <person name="Jarju S."/>
            <person name="Secka A."/>
            <person name="Antonio M."/>
            <person name="Oren A."/>
            <person name="Chaudhuri R.R."/>
            <person name="La Ragione R."/>
            <person name="Hildebrand F."/>
            <person name="Pallen M.J."/>
        </authorList>
    </citation>
    <scope>NUCLEOTIDE SEQUENCE</scope>
    <source>
        <strain evidence="3">ChiGjej4B4-7305</strain>
    </source>
</reference>
<dbReference type="Gene3D" id="1.10.260.40">
    <property type="entry name" value="lambda repressor-like DNA-binding domains"/>
    <property type="match status" value="1"/>
</dbReference>
<dbReference type="SUPFAM" id="SSF47413">
    <property type="entry name" value="lambda repressor-like DNA-binding domains"/>
    <property type="match status" value="1"/>
</dbReference>
<name>A0A9D2J3J1_9MICO</name>
<dbReference type="PROSITE" id="PS50943">
    <property type="entry name" value="HTH_CROC1"/>
    <property type="match status" value="1"/>
</dbReference>
<proteinExistence type="predicted"/>
<dbReference type="GO" id="GO:0003700">
    <property type="term" value="F:DNA-binding transcription factor activity"/>
    <property type="evidence" value="ECO:0007669"/>
    <property type="project" value="TreeGrafter"/>
</dbReference>
<evidence type="ECO:0000313" key="3">
    <source>
        <dbReference type="EMBL" id="HIZ34957.1"/>
    </source>
</evidence>
<dbReference type="InterPro" id="IPR050807">
    <property type="entry name" value="TransReg_Diox_bact_type"/>
</dbReference>
<dbReference type="InterPro" id="IPR001387">
    <property type="entry name" value="Cro/C1-type_HTH"/>
</dbReference>
<protein>
    <submittedName>
        <fullName evidence="3">Helix-turn-helix transcriptional regulator</fullName>
    </submittedName>
</protein>
<dbReference type="GO" id="GO:0005829">
    <property type="term" value="C:cytosol"/>
    <property type="evidence" value="ECO:0007669"/>
    <property type="project" value="TreeGrafter"/>
</dbReference>
<evidence type="ECO:0000256" key="1">
    <source>
        <dbReference type="ARBA" id="ARBA00023125"/>
    </source>
</evidence>